<proteinExistence type="predicted"/>
<accession>A0A450Z8U5</accession>
<evidence type="ECO:0000313" key="2">
    <source>
        <dbReference type="EMBL" id="VFK50225.1"/>
    </source>
</evidence>
<feature type="transmembrane region" description="Helical" evidence="1">
    <location>
        <begin position="96"/>
        <end position="118"/>
    </location>
</feature>
<reference evidence="2" key="1">
    <citation type="submission" date="2019-02" db="EMBL/GenBank/DDBJ databases">
        <authorList>
            <person name="Gruber-Vodicka R. H."/>
            <person name="Seah K. B. B."/>
        </authorList>
    </citation>
    <scope>NUCLEOTIDE SEQUENCE</scope>
    <source>
        <strain evidence="2">BECK_BZ123</strain>
    </source>
</reference>
<evidence type="ECO:0000256" key="1">
    <source>
        <dbReference type="SAM" id="Phobius"/>
    </source>
</evidence>
<keyword evidence="1" id="KW-0472">Membrane</keyword>
<name>A0A450Z8U5_9GAMM</name>
<keyword evidence="1" id="KW-0812">Transmembrane</keyword>
<dbReference type="AlphaFoldDB" id="A0A450Z8U5"/>
<dbReference type="EMBL" id="CAADFS010000094">
    <property type="protein sequence ID" value="VFK50225.1"/>
    <property type="molecule type" value="Genomic_DNA"/>
</dbReference>
<gene>
    <name evidence="2" type="ORF">BECKTC1821D_GA0114238_109412</name>
</gene>
<sequence>MGTKDKDVFRSMASEISAINANISHIDKNYEKIVEQLTGLRSDVGRHDKVLESIKNFEANFESLLARFNEHEKIIERVKVFLDDRRQIKVNTMSGLLQKAFGFILIACLSGIGFFSVFEKSTGG</sequence>
<protein>
    <submittedName>
        <fullName evidence="2">Uncharacterized protein</fullName>
    </submittedName>
</protein>
<keyword evidence="1" id="KW-1133">Transmembrane helix</keyword>
<organism evidence="2">
    <name type="scientific">Candidatus Kentrum sp. TC</name>
    <dbReference type="NCBI Taxonomy" id="2126339"/>
    <lineage>
        <taxon>Bacteria</taxon>
        <taxon>Pseudomonadati</taxon>
        <taxon>Pseudomonadota</taxon>
        <taxon>Gammaproteobacteria</taxon>
        <taxon>Candidatus Kentrum</taxon>
    </lineage>
</organism>